<evidence type="ECO:0000313" key="2">
    <source>
        <dbReference type="EMBL" id="SFK51880.1"/>
    </source>
</evidence>
<proteinExistence type="predicted"/>
<dbReference type="EMBL" id="FOSF01000097">
    <property type="protein sequence ID" value="SFK51880.1"/>
    <property type="molecule type" value="Genomic_DNA"/>
</dbReference>
<dbReference type="RefSeq" id="WP_074841848.1">
    <property type="nucleotide sequence ID" value="NZ_CP047056.1"/>
</dbReference>
<evidence type="ECO:0000313" key="3">
    <source>
        <dbReference type="Proteomes" id="UP000243374"/>
    </source>
</evidence>
<sequence length="483" mass="57911">MIKNSTKDFTSDILNYINKTRPIYLDFDDSIDNIDVDCFLVIHNLNKKKYVLKAKASFCFNKMKCVVTVDNLELKSKKLYIRDKFYNYLPGNYVSIYSNKAYIPRAFICSFNYSEDFNLIFEVSSNQIIRNKKAISDNNIDVIERKYYVIMFHASWKIGDFEYEESTDNYFFKLVKVRSSQNIVRTFGFILFYTPVGLSQCLNKIYEINNYFSFIYRCVSKISEIYVLSDDVYLLDNHSFEKVYNSDTVEYQDHCFNPFSIPPLQRFPVFELSNKKNFLFYSWDIFFRSYKKHLWFVDSFSSTLARYNDEILYPQNNFLLSLFYIESIWRALYNTQKHNKKYKETSEKKKRITFKRLLKEACSICITEQLQSFFTDIIPEKNDGLIEDYSNKLQDKIADYLYYCYKQFKVASSKNNRKVNYDFSSEDNYIVQYNQAICAFNLLLISLLYAYFGGSIRYVEHWIMQRQNFLVEPVKKRFYNLGL</sequence>
<feature type="transmembrane region" description="Helical" evidence="1">
    <location>
        <begin position="439"/>
        <end position="459"/>
    </location>
</feature>
<keyword evidence="1" id="KW-0472">Membrane</keyword>
<keyword evidence="1" id="KW-0812">Transmembrane</keyword>
<organism evidence="2 3">
    <name type="scientific">Succinivibrio dextrinosolvens</name>
    <dbReference type="NCBI Taxonomy" id="83771"/>
    <lineage>
        <taxon>Bacteria</taxon>
        <taxon>Pseudomonadati</taxon>
        <taxon>Pseudomonadota</taxon>
        <taxon>Gammaproteobacteria</taxon>
        <taxon>Aeromonadales</taxon>
        <taxon>Succinivibrionaceae</taxon>
        <taxon>Succinivibrio</taxon>
    </lineage>
</organism>
<evidence type="ECO:0000256" key="1">
    <source>
        <dbReference type="SAM" id="Phobius"/>
    </source>
</evidence>
<dbReference type="AlphaFoldDB" id="A0A662ZD15"/>
<protein>
    <submittedName>
        <fullName evidence="2">Uncharacterized protein</fullName>
    </submittedName>
</protein>
<name>A0A662ZD15_9GAMM</name>
<keyword evidence="3" id="KW-1185">Reference proteome</keyword>
<reference evidence="2 3" key="1">
    <citation type="submission" date="2016-10" db="EMBL/GenBank/DDBJ databases">
        <authorList>
            <person name="Varghese N."/>
            <person name="Submissions S."/>
        </authorList>
    </citation>
    <scope>NUCLEOTIDE SEQUENCE [LARGE SCALE GENOMIC DNA]</scope>
    <source>
        <strain evidence="2 3">22B</strain>
    </source>
</reference>
<gene>
    <name evidence="2" type="ORF">SAMN04487865_10974</name>
</gene>
<accession>A0A662ZD15</accession>
<keyword evidence="1" id="KW-1133">Transmembrane helix</keyword>
<dbReference type="Proteomes" id="UP000243374">
    <property type="component" value="Unassembled WGS sequence"/>
</dbReference>